<dbReference type="Pfam" id="PF01535">
    <property type="entry name" value="PPR"/>
    <property type="match status" value="2"/>
</dbReference>
<dbReference type="Proteomes" id="UP000825935">
    <property type="component" value="Chromosome 22"/>
</dbReference>
<feature type="repeat" description="PPR" evidence="3">
    <location>
        <begin position="551"/>
        <end position="585"/>
    </location>
</feature>
<proteinExistence type="inferred from homology"/>
<evidence type="ECO:0008006" key="6">
    <source>
        <dbReference type="Google" id="ProtNLM"/>
    </source>
</evidence>
<accession>A0A8T2S4W6</accession>
<dbReference type="PROSITE" id="PS51375">
    <property type="entry name" value="PPR"/>
    <property type="match status" value="8"/>
</dbReference>
<dbReference type="Pfam" id="PF13041">
    <property type="entry name" value="PPR_2"/>
    <property type="match status" value="3"/>
</dbReference>
<dbReference type="EMBL" id="CM035427">
    <property type="protein sequence ID" value="KAH7306463.1"/>
    <property type="molecule type" value="Genomic_DNA"/>
</dbReference>
<dbReference type="InterPro" id="IPR011990">
    <property type="entry name" value="TPR-like_helical_dom_sf"/>
</dbReference>
<dbReference type="EMBL" id="CM035427">
    <property type="protein sequence ID" value="KAH7306464.1"/>
    <property type="molecule type" value="Genomic_DNA"/>
</dbReference>
<dbReference type="Gene3D" id="1.25.40.10">
    <property type="entry name" value="Tetratricopeptide repeat domain"/>
    <property type="match status" value="4"/>
</dbReference>
<dbReference type="Pfam" id="PF13812">
    <property type="entry name" value="PPR_3"/>
    <property type="match status" value="2"/>
</dbReference>
<feature type="repeat" description="PPR" evidence="3">
    <location>
        <begin position="376"/>
        <end position="410"/>
    </location>
</feature>
<comment type="caution">
    <text evidence="4">The sequence shown here is derived from an EMBL/GenBank/DDBJ whole genome shotgun (WGS) entry which is preliminary data.</text>
</comment>
<organism evidence="4 5">
    <name type="scientific">Ceratopteris richardii</name>
    <name type="common">Triangle waterfern</name>
    <dbReference type="NCBI Taxonomy" id="49495"/>
    <lineage>
        <taxon>Eukaryota</taxon>
        <taxon>Viridiplantae</taxon>
        <taxon>Streptophyta</taxon>
        <taxon>Embryophyta</taxon>
        <taxon>Tracheophyta</taxon>
        <taxon>Polypodiopsida</taxon>
        <taxon>Polypodiidae</taxon>
        <taxon>Polypodiales</taxon>
        <taxon>Pteridineae</taxon>
        <taxon>Pteridaceae</taxon>
        <taxon>Parkerioideae</taxon>
        <taxon>Ceratopteris</taxon>
    </lineage>
</organism>
<evidence type="ECO:0000256" key="3">
    <source>
        <dbReference type="PROSITE-ProRule" id="PRU00708"/>
    </source>
</evidence>
<dbReference type="NCBIfam" id="TIGR00756">
    <property type="entry name" value="PPR"/>
    <property type="match status" value="8"/>
</dbReference>
<dbReference type="OrthoDB" id="185373at2759"/>
<dbReference type="InterPro" id="IPR002885">
    <property type="entry name" value="PPR_rpt"/>
</dbReference>
<keyword evidence="5" id="KW-1185">Reference proteome</keyword>
<dbReference type="PANTHER" id="PTHR47447">
    <property type="entry name" value="OS03G0856100 PROTEIN"/>
    <property type="match status" value="1"/>
</dbReference>
<dbReference type="OMA" id="HEVVNIC"/>
<evidence type="ECO:0000256" key="1">
    <source>
        <dbReference type="ARBA" id="ARBA00007626"/>
    </source>
</evidence>
<evidence type="ECO:0000313" key="5">
    <source>
        <dbReference type="Proteomes" id="UP000825935"/>
    </source>
</evidence>
<name>A0A8T2S4W6_CERRI</name>
<feature type="repeat" description="PPR" evidence="3">
    <location>
        <begin position="341"/>
        <end position="375"/>
    </location>
</feature>
<protein>
    <recommendedName>
        <fullName evidence="6">Pentatricopeptide repeat-containing protein</fullName>
    </recommendedName>
</protein>
<dbReference type="PANTHER" id="PTHR47447:SF28">
    <property type="entry name" value="PENTACOTRIPEPTIDE-REPEAT REGION OF PRORP DOMAIN-CONTAINING PROTEIN"/>
    <property type="match status" value="1"/>
</dbReference>
<gene>
    <name evidence="4" type="ORF">KP509_22G014000</name>
</gene>
<feature type="repeat" description="PPR" evidence="3">
    <location>
        <begin position="271"/>
        <end position="305"/>
    </location>
</feature>
<feature type="repeat" description="PPR" evidence="3">
    <location>
        <begin position="481"/>
        <end position="515"/>
    </location>
</feature>
<comment type="similarity">
    <text evidence="1">Belongs to the PPR family. P subfamily.</text>
</comment>
<feature type="repeat" description="PPR" evidence="3">
    <location>
        <begin position="306"/>
        <end position="340"/>
    </location>
</feature>
<evidence type="ECO:0000313" key="4">
    <source>
        <dbReference type="EMBL" id="KAH7306463.1"/>
    </source>
</evidence>
<dbReference type="EMBL" id="CM035427">
    <property type="protein sequence ID" value="KAH7306462.1"/>
    <property type="molecule type" value="Genomic_DNA"/>
</dbReference>
<sequence>MRVRVYLALGFVFNSVYKSRTRWPAVTKSEFYHSHPKRSFRSRTTGRLDSRHFLPAVKPTEEEQSDIFTQNLTQLFQILAVSSWSFEVEQALQSLSFPITIPLVVQVLRSQCDCRVIFCFFFWLRRLHGFRHNNSTYNNVVHVLIRTRECKFFEQIYFCLQEDRCFLGIITCNALIKAYGTLHKVEEAFNVFSRMNGQVLSKPNILTCNLLLHILVKANEFDWAYEFYYRILDGGLSPDIFTCNIWMLYLCRSQKLKEAYAWLDEIPYPPNFVSYSTLIDGLCKAFKMKEANSIFVKMLDNGISPDVCVFSSLIDGYCKTGMLTEAWRHFKLMDAKGIPANVVTYTCLLDGMLKAGILDCALEILEHMEAAGCAPNAQLCTVRIDALCKQQHMDSANTLLKHMSEVGCTPNIVTYSTLIDGHIKARNVPEAIKLMAEMRASGFAPDSFIYASLLYGFGNACEDAKALVVLEDSLSKSSVLDTRVVNCWLSGLCRADRVDDAYHLFLHLRAEGFLPNTITYNILITGFSKATKVQFAKIFFEGIYNSNCLADLSSYTNLIKGYCKIGAVSHASKLLKEASAEGFIHNFRFHVYTIVNIFETRRAHHAKSFLKLLACCCTFNVEIDKMLFHKLLECEDATAASAVVAHWKSLRRSQQVVVK</sequence>
<reference evidence="4" key="1">
    <citation type="submission" date="2021-08" db="EMBL/GenBank/DDBJ databases">
        <title>WGS assembly of Ceratopteris richardii.</title>
        <authorList>
            <person name="Marchant D.B."/>
            <person name="Chen G."/>
            <person name="Jenkins J."/>
            <person name="Shu S."/>
            <person name="Leebens-Mack J."/>
            <person name="Grimwood J."/>
            <person name="Schmutz J."/>
            <person name="Soltis P."/>
            <person name="Soltis D."/>
            <person name="Chen Z.-H."/>
        </authorList>
    </citation>
    <scope>NUCLEOTIDE SEQUENCE</scope>
    <source>
        <strain evidence="4">Whitten #5841</strain>
        <tissue evidence="4">Leaf</tissue>
    </source>
</reference>
<feature type="repeat" description="PPR" evidence="3">
    <location>
        <begin position="411"/>
        <end position="445"/>
    </location>
</feature>
<feature type="repeat" description="PPR" evidence="3">
    <location>
        <begin position="204"/>
        <end position="238"/>
    </location>
</feature>
<evidence type="ECO:0000256" key="2">
    <source>
        <dbReference type="ARBA" id="ARBA00022737"/>
    </source>
</evidence>
<keyword evidence="2" id="KW-0677">Repeat</keyword>
<dbReference type="AlphaFoldDB" id="A0A8T2S4W6"/>